<name>A0A9P4I609_9PEZI</name>
<feature type="domain" description="SRR1-like" evidence="1">
    <location>
        <begin position="93"/>
        <end position="214"/>
    </location>
</feature>
<dbReference type="AlphaFoldDB" id="A0A9P4I609"/>
<proteinExistence type="predicted"/>
<comment type="caution">
    <text evidence="2">The sequence shown here is derived from an EMBL/GenBank/DDBJ whole genome shotgun (WGS) entry which is preliminary data.</text>
</comment>
<dbReference type="PANTHER" id="PTHR42080">
    <property type="entry name" value="SRR1 DOMAIN-CONTAINING PROTEIN"/>
    <property type="match status" value="1"/>
</dbReference>
<evidence type="ECO:0000259" key="1">
    <source>
        <dbReference type="Pfam" id="PF07985"/>
    </source>
</evidence>
<organism evidence="2 3">
    <name type="scientific">Rhizodiscina lignyota</name>
    <dbReference type="NCBI Taxonomy" id="1504668"/>
    <lineage>
        <taxon>Eukaryota</taxon>
        <taxon>Fungi</taxon>
        <taxon>Dikarya</taxon>
        <taxon>Ascomycota</taxon>
        <taxon>Pezizomycotina</taxon>
        <taxon>Dothideomycetes</taxon>
        <taxon>Pleosporomycetidae</taxon>
        <taxon>Aulographales</taxon>
        <taxon>Rhizodiscinaceae</taxon>
        <taxon>Rhizodiscina</taxon>
    </lineage>
</organism>
<dbReference type="InterPro" id="IPR012942">
    <property type="entry name" value="SRR1-like"/>
</dbReference>
<sequence>MDCFLRCICHDKARFQQLNDEIKHTNISLSPTFEAEYIIDKPEESIDFKLKVLDRLYIELLKRWQTSDNTRFRNYLHSVLREGLGQYCAKTPRGKAHVENAVIMGLGPFESRTPESALLQLIFFLDIVEFLEENGHSKGKIRMYAQDPLFDELEVIFLCKFGIEVYECPQANDFITPDTFLYTPYITWKPLLCSILPGKDPLLYIGHDMNILVRLSGEQPVLKPDELFMEEKLIGKEGAEIASTPLATQEVAKRFKSNREGRHLQQDAPKDHARAPEWGDLVYLIGLQGLMDQWIYFRSGKAILQREEKPEGCVVM</sequence>
<accession>A0A9P4I609</accession>
<reference evidence="2" key="1">
    <citation type="journal article" date="2020" name="Stud. Mycol.">
        <title>101 Dothideomycetes genomes: a test case for predicting lifestyles and emergence of pathogens.</title>
        <authorList>
            <person name="Haridas S."/>
            <person name="Albert R."/>
            <person name="Binder M."/>
            <person name="Bloem J."/>
            <person name="Labutti K."/>
            <person name="Salamov A."/>
            <person name="Andreopoulos B."/>
            <person name="Baker S."/>
            <person name="Barry K."/>
            <person name="Bills G."/>
            <person name="Bluhm B."/>
            <person name="Cannon C."/>
            <person name="Castanera R."/>
            <person name="Culley D."/>
            <person name="Daum C."/>
            <person name="Ezra D."/>
            <person name="Gonzalez J."/>
            <person name="Henrissat B."/>
            <person name="Kuo A."/>
            <person name="Liang C."/>
            <person name="Lipzen A."/>
            <person name="Lutzoni F."/>
            <person name="Magnuson J."/>
            <person name="Mondo S."/>
            <person name="Nolan M."/>
            <person name="Ohm R."/>
            <person name="Pangilinan J."/>
            <person name="Park H.-J."/>
            <person name="Ramirez L."/>
            <person name="Alfaro M."/>
            <person name="Sun H."/>
            <person name="Tritt A."/>
            <person name="Yoshinaga Y."/>
            <person name="Zwiers L.-H."/>
            <person name="Turgeon B."/>
            <person name="Goodwin S."/>
            <person name="Spatafora J."/>
            <person name="Crous P."/>
            <person name="Grigoriev I."/>
        </authorList>
    </citation>
    <scope>NUCLEOTIDE SEQUENCE</scope>
    <source>
        <strain evidence="2">CBS 133067</strain>
    </source>
</reference>
<evidence type="ECO:0000313" key="3">
    <source>
        <dbReference type="Proteomes" id="UP000799772"/>
    </source>
</evidence>
<dbReference type="EMBL" id="ML978146">
    <property type="protein sequence ID" value="KAF2092446.1"/>
    <property type="molecule type" value="Genomic_DNA"/>
</dbReference>
<keyword evidence="3" id="KW-1185">Reference proteome</keyword>
<dbReference type="PANTHER" id="PTHR42080:SF1">
    <property type="entry name" value="SRR1-LIKE DOMAIN-CONTAINING PROTEIN"/>
    <property type="match status" value="1"/>
</dbReference>
<gene>
    <name evidence="2" type="ORF">NA57DRAFT_62453</name>
</gene>
<dbReference type="Pfam" id="PF07985">
    <property type="entry name" value="SRR1"/>
    <property type="match status" value="1"/>
</dbReference>
<evidence type="ECO:0000313" key="2">
    <source>
        <dbReference type="EMBL" id="KAF2092446.1"/>
    </source>
</evidence>
<dbReference type="OrthoDB" id="5318346at2759"/>
<protein>
    <recommendedName>
        <fullName evidence="1">SRR1-like domain-containing protein</fullName>
    </recommendedName>
</protein>
<dbReference type="Proteomes" id="UP000799772">
    <property type="component" value="Unassembled WGS sequence"/>
</dbReference>